<dbReference type="PANTHER" id="PTHR21058">
    <property type="entry name" value="6,7-DIMETHYL-8-RIBITYLLUMAZINE SYNTHASE DMRL SYNTHASE LUMAZINE SYNTHASE"/>
    <property type="match status" value="1"/>
</dbReference>
<feature type="active site" description="Proton donor" evidence="7">
    <location>
        <position position="90"/>
    </location>
</feature>
<evidence type="ECO:0000256" key="2">
    <source>
        <dbReference type="ARBA" id="ARBA00007424"/>
    </source>
</evidence>
<keyword evidence="9" id="KW-1185">Reference proteome</keyword>
<evidence type="ECO:0000313" key="9">
    <source>
        <dbReference type="Proteomes" id="UP001606301"/>
    </source>
</evidence>
<dbReference type="PANTHER" id="PTHR21058:SF0">
    <property type="entry name" value="6,7-DIMETHYL-8-RIBITYLLUMAZINE SYNTHASE"/>
    <property type="match status" value="1"/>
</dbReference>
<evidence type="ECO:0000313" key="8">
    <source>
        <dbReference type="EMBL" id="MFG6440581.1"/>
    </source>
</evidence>
<dbReference type="InterPro" id="IPR036467">
    <property type="entry name" value="LS/RS_sf"/>
</dbReference>
<sequence>MNQPRHPTFNLTRLPRVAILAASWHKDIVGVAVSAIRSEFSRCRIPAEQVAVIDVPGAFEIPLHAKRLARSGRFDAIIACGLVVDGGIYRHDFVGQAVISALMQVQLETDVPVFSAVLTPHHFHEHGEHKRFFAEHFSTKGQEVARACLATIASLDSLDAVTTTTALAA</sequence>
<comment type="function">
    <text evidence="7">Catalyzes the formation of 6,7-dimethyl-8-ribityllumazine by condensation of 5-amino-6-(D-ribitylamino)uracil with 3,4-dihydroxy-2-butanone 4-phosphate. This is the penultimate step in the biosynthesis of riboflavin.</text>
</comment>
<proteinExistence type="inferred from homology"/>
<dbReference type="EC" id="2.5.1.78" evidence="3 7"/>
<comment type="catalytic activity">
    <reaction evidence="6 7">
        <text>(2S)-2-hydroxy-3-oxobutyl phosphate + 5-amino-6-(D-ribitylamino)uracil = 6,7-dimethyl-8-(1-D-ribityl)lumazine + phosphate + 2 H2O + H(+)</text>
        <dbReference type="Rhea" id="RHEA:26152"/>
        <dbReference type="ChEBI" id="CHEBI:15377"/>
        <dbReference type="ChEBI" id="CHEBI:15378"/>
        <dbReference type="ChEBI" id="CHEBI:15934"/>
        <dbReference type="ChEBI" id="CHEBI:43474"/>
        <dbReference type="ChEBI" id="CHEBI:58201"/>
        <dbReference type="ChEBI" id="CHEBI:58830"/>
        <dbReference type="EC" id="2.5.1.78"/>
    </reaction>
</comment>
<dbReference type="NCBIfam" id="NF009084">
    <property type="entry name" value="PRK12419.1"/>
    <property type="match status" value="1"/>
</dbReference>
<feature type="binding site" evidence="7">
    <location>
        <position position="115"/>
    </location>
    <ligand>
        <name>5-amino-6-(D-ribitylamino)uracil</name>
        <dbReference type="ChEBI" id="CHEBI:15934"/>
    </ligand>
</feature>
<feature type="binding site" evidence="7">
    <location>
        <position position="129"/>
    </location>
    <ligand>
        <name>(2S)-2-hydroxy-3-oxobutyl phosphate</name>
        <dbReference type="ChEBI" id="CHEBI:58830"/>
    </ligand>
</feature>
<dbReference type="Gene3D" id="3.40.50.960">
    <property type="entry name" value="Lumazine/riboflavin synthase"/>
    <property type="match status" value="1"/>
</dbReference>
<evidence type="ECO:0000256" key="5">
    <source>
        <dbReference type="ARBA" id="ARBA00022679"/>
    </source>
</evidence>
<feature type="binding site" evidence="7">
    <location>
        <begin position="58"/>
        <end position="60"/>
    </location>
    <ligand>
        <name>5-amino-6-(D-ribitylamino)uracil</name>
        <dbReference type="ChEBI" id="CHEBI:15934"/>
    </ligand>
</feature>
<feature type="binding site" evidence="7">
    <location>
        <position position="24"/>
    </location>
    <ligand>
        <name>5-amino-6-(D-ribitylamino)uracil</name>
        <dbReference type="ChEBI" id="CHEBI:15934"/>
    </ligand>
</feature>
<dbReference type="InterPro" id="IPR002180">
    <property type="entry name" value="LS/RS"/>
</dbReference>
<dbReference type="HAMAP" id="MF_00178">
    <property type="entry name" value="Lumazine_synth"/>
    <property type="match status" value="1"/>
</dbReference>
<comment type="similarity">
    <text evidence="2 7">Belongs to the DMRL synthase family.</text>
</comment>
<dbReference type="GO" id="GO:0000906">
    <property type="term" value="F:6,7-dimethyl-8-ribityllumazine synthase activity"/>
    <property type="evidence" value="ECO:0007669"/>
    <property type="project" value="UniProtKB-EC"/>
</dbReference>
<dbReference type="Pfam" id="PF00885">
    <property type="entry name" value="DMRL_synthase"/>
    <property type="match status" value="1"/>
</dbReference>
<dbReference type="InterPro" id="IPR034964">
    <property type="entry name" value="LS"/>
</dbReference>
<gene>
    <name evidence="7" type="primary">ribH</name>
    <name evidence="8" type="ORF">ACG0Z3_07800</name>
</gene>
<keyword evidence="5 7" id="KW-0808">Transferase</keyword>
<evidence type="ECO:0000256" key="4">
    <source>
        <dbReference type="ARBA" id="ARBA00022619"/>
    </source>
</evidence>
<evidence type="ECO:0000256" key="3">
    <source>
        <dbReference type="ARBA" id="ARBA00012664"/>
    </source>
</evidence>
<dbReference type="RefSeq" id="WP_394396712.1">
    <property type="nucleotide sequence ID" value="NZ_JBIGHW010000003.1"/>
</dbReference>
<name>A0ABW7FFS3_9BURK</name>
<dbReference type="Proteomes" id="UP001606301">
    <property type="component" value="Unassembled WGS sequence"/>
</dbReference>
<protein>
    <recommendedName>
        <fullName evidence="3 7">6,7-dimethyl-8-ribityllumazine synthase</fullName>
        <shortName evidence="7">DMRL synthase</shortName>
        <shortName evidence="7">LS</shortName>
        <shortName evidence="7">Lumazine synthase</shortName>
        <ecNumber evidence="3 7">2.5.1.78</ecNumber>
    </recommendedName>
</protein>
<evidence type="ECO:0000256" key="6">
    <source>
        <dbReference type="ARBA" id="ARBA00048785"/>
    </source>
</evidence>
<keyword evidence="4 7" id="KW-0686">Riboflavin biosynthesis</keyword>
<dbReference type="EMBL" id="JBIGHW010000003">
    <property type="protein sequence ID" value="MFG6440581.1"/>
    <property type="molecule type" value="Genomic_DNA"/>
</dbReference>
<comment type="caution">
    <text evidence="8">The sequence shown here is derived from an EMBL/GenBank/DDBJ whole genome shotgun (WGS) entry which is preliminary data.</text>
</comment>
<accession>A0ABW7FFS3</accession>
<dbReference type="SUPFAM" id="SSF52121">
    <property type="entry name" value="Lumazine synthase"/>
    <property type="match status" value="1"/>
</dbReference>
<evidence type="ECO:0000256" key="7">
    <source>
        <dbReference type="HAMAP-Rule" id="MF_00178"/>
    </source>
</evidence>
<organism evidence="8 9">
    <name type="scientific">Pelomonas margarita</name>
    <dbReference type="NCBI Taxonomy" id="3299031"/>
    <lineage>
        <taxon>Bacteria</taxon>
        <taxon>Pseudomonadati</taxon>
        <taxon>Pseudomonadota</taxon>
        <taxon>Betaproteobacteria</taxon>
        <taxon>Burkholderiales</taxon>
        <taxon>Sphaerotilaceae</taxon>
        <taxon>Roseateles</taxon>
    </lineage>
</organism>
<feature type="binding site" evidence="7">
    <location>
        <begin position="82"/>
        <end position="84"/>
    </location>
    <ligand>
        <name>5-amino-6-(D-ribitylamino)uracil</name>
        <dbReference type="ChEBI" id="CHEBI:15934"/>
    </ligand>
</feature>
<comment type="caution">
    <text evidence="7">Lacks conserved residue(s) required for the propagation of feature annotation.</text>
</comment>
<reference evidence="8 9" key="1">
    <citation type="submission" date="2024-08" db="EMBL/GenBank/DDBJ databases">
        <authorList>
            <person name="Lu H."/>
        </authorList>
    </citation>
    <scope>NUCLEOTIDE SEQUENCE [LARGE SCALE GENOMIC DNA]</scope>
    <source>
        <strain evidence="8 9">LKC17W</strain>
    </source>
</reference>
<comment type="pathway">
    <text evidence="1 7">Cofactor biosynthesis; riboflavin biosynthesis; riboflavin from 2-hydroxy-3-oxobutyl phosphate and 5-amino-6-(D-ribitylamino)uracil: step 1/2.</text>
</comment>
<evidence type="ECO:0000256" key="1">
    <source>
        <dbReference type="ARBA" id="ARBA00004917"/>
    </source>
</evidence>